<feature type="transmembrane region" description="Helical" evidence="9">
    <location>
        <begin position="508"/>
        <end position="539"/>
    </location>
</feature>
<dbReference type="PANTHER" id="PTHR24186">
    <property type="entry name" value="PROTEIN PHOSPHATASE 1 REGULATORY SUBUNIT"/>
    <property type="match status" value="1"/>
</dbReference>
<dbReference type="PRINTS" id="PR01415">
    <property type="entry name" value="ANKYRIN"/>
</dbReference>
<name>A0AAV8SG64_9ROSI</name>
<feature type="transmembrane region" description="Helical" evidence="9">
    <location>
        <begin position="440"/>
        <end position="462"/>
    </location>
</feature>
<evidence type="ECO:0000256" key="3">
    <source>
        <dbReference type="ARBA" id="ARBA00022737"/>
    </source>
</evidence>
<keyword evidence="3" id="KW-0677">Repeat</keyword>
<comment type="subcellular location">
    <subcellularLocation>
        <location evidence="1">Membrane</location>
        <topology evidence="1">Multi-pass membrane protein</topology>
    </subcellularLocation>
</comment>
<dbReference type="EMBL" id="JAIWQS010000011">
    <property type="protein sequence ID" value="KAJ8751153.1"/>
    <property type="molecule type" value="Genomic_DNA"/>
</dbReference>
<dbReference type="InterPro" id="IPR036770">
    <property type="entry name" value="Ankyrin_rpt-contain_sf"/>
</dbReference>
<dbReference type="SUPFAM" id="SSF48403">
    <property type="entry name" value="Ankyrin repeat"/>
    <property type="match status" value="2"/>
</dbReference>
<feature type="compositionally biased region" description="Polar residues" evidence="8">
    <location>
        <begin position="357"/>
        <end position="373"/>
    </location>
</feature>
<evidence type="ECO:0000256" key="1">
    <source>
        <dbReference type="ARBA" id="ARBA00004141"/>
    </source>
</evidence>
<evidence type="ECO:0000313" key="12">
    <source>
        <dbReference type="Proteomes" id="UP001159364"/>
    </source>
</evidence>
<feature type="region of interest" description="Disordered" evidence="8">
    <location>
        <begin position="570"/>
        <end position="591"/>
    </location>
</feature>
<accession>A0AAV8SG64</accession>
<evidence type="ECO:0000256" key="4">
    <source>
        <dbReference type="ARBA" id="ARBA00022989"/>
    </source>
</evidence>
<dbReference type="PROSITE" id="PS50088">
    <property type="entry name" value="ANK_REPEAT"/>
    <property type="match status" value="3"/>
</dbReference>
<gene>
    <name evidence="11" type="ORF">K2173_016334</name>
</gene>
<dbReference type="PANTHER" id="PTHR24186:SF37">
    <property type="entry name" value="PGG DOMAIN-CONTAINING PROTEIN"/>
    <property type="match status" value="1"/>
</dbReference>
<keyword evidence="5 7" id="KW-0040">ANK repeat</keyword>
<evidence type="ECO:0000256" key="9">
    <source>
        <dbReference type="SAM" id="Phobius"/>
    </source>
</evidence>
<evidence type="ECO:0000256" key="8">
    <source>
        <dbReference type="SAM" id="MobiDB-lite"/>
    </source>
</evidence>
<comment type="caution">
    <text evidence="11">The sequence shown here is derived from an EMBL/GenBank/DDBJ whole genome shotgun (WGS) entry which is preliminary data.</text>
</comment>
<keyword evidence="12" id="KW-1185">Reference proteome</keyword>
<reference evidence="11 12" key="1">
    <citation type="submission" date="2021-09" db="EMBL/GenBank/DDBJ databases">
        <title>Genomic insights and catalytic innovation underlie evolution of tropane alkaloids biosynthesis.</title>
        <authorList>
            <person name="Wang Y.-J."/>
            <person name="Tian T."/>
            <person name="Huang J.-P."/>
            <person name="Huang S.-X."/>
        </authorList>
    </citation>
    <scope>NUCLEOTIDE SEQUENCE [LARGE SCALE GENOMIC DNA]</scope>
    <source>
        <strain evidence="11">KIB-2018</strain>
        <tissue evidence="11">Leaf</tissue>
    </source>
</reference>
<dbReference type="Proteomes" id="UP001159364">
    <property type="component" value="Linkage Group LG11"/>
</dbReference>
<evidence type="ECO:0000259" key="10">
    <source>
        <dbReference type="Pfam" id="PF13962"/>
    </source>
</evidence>
<dbReference type="InterPro" id="IPR026961">
    <property type="entry name" value="PGG_dom"/>
</dbReference>
<evidence type="ECO:0000256" key="5">
    <source>
        <dbReference type="ARBA" id="ARBA00023043"/>
    </source>
</evidence>
<dbReference type="Pfam" id="PF13962">
    <property type="entry name" value="PGG"/>
    <property type="match status" value="1"/>
</dbReference>
<organism evidence="11 12">
    <name type="scientific">Erythroxylum novogranatense</name>
    <dbReference type="NCBI Taxonomy" id="1862640"/>
    <lineage>
        <taxon>Eukaryota</taxon>
        <taxon>Viridiplantae</taxon>
        <taxon>Streptophyta</taxon>
        <taxon>Embryophyta</taxon>
        <taxon>Tracheophyta</taxon>
        <taxon>Spermatophyta</taxon>
        <taxon>Magnoliopsida</taxon>
        <taxon>eudicotyledons</taxon>
        <taxon>Gunneridae</taxon>
        <taxon>Pentapetalae</taxon>
        <taxon>rosids</taxon>
        <taxon>fabids</taxon>
        <taxon>Malpighiales</taxon>
        <taxon>Erythroxylaceae</taxon>
        <taxon>Erythroxylum</taxon>
    </lineage>
</organism>
<dbReference type="SMART" id="SM00248">
    <property type="entry name" value="ANK"/>
    <property type="match status" value="8"/>
</dbReference>
<feature type="repeat" description="ANK" evidence="7">
    <location>
        <begin position="170"/>
        <end position="202"/>
    </location>
</feature>
<dbReference type="AlphaFoldDB" id="A0AAV8SG64"/>
<keyword evidence="6 9" id="KW-0472">Membrane</keyword>
<feature type="repeat" description="ANK" evidence="7">
    <location>
        <begin position="274"/>
        <end position="306"/>
    </location>
</feature>
<keyword evidence="2 9" id="KW-0812">Transmembrane</keyword>
<feature type="compositionally biased region" description="Basic residues" evidence="8">
    <location>
        <begin position="375"/>
        <end position="386"/>
    </location>
</feature>
<sequence>MDRRLHETIRKGDTSTFLNFVQENEALIDHTTPKSTNTILHIAARFGHWELAGEIVKLRPEMVSAVNEKMETPLHECCREGVVELAKLLVETDPWVIYKVNQDNQSALFVACEKGKLDVVQYLLEYQWLLRSEVDGLSTSLHVAASGGYTEIVKEIIKVRPDFAWKKDLHGCTPLHLSCSKGHLEITRELLRLDTDSSSLQDNYGRTPLHSAAIKGRVNILDELLSVSLEPAEMLTTHGETVLHLGVKHNQFDAIKYLVEKLNITKLIDKPDNDGNTVLHLATAGKLSTMVIYLLKLGVNVNAINRKGQTALDIVESDVSNSGALLILPALQNSGGKRCDQLPPGSQEIHLTEQEKTSYQPSPSPKKTAQSPGRHNNRRSHRRRREKQLENQNEGLRNARNTITVVAVLIATVTFAAGINPPGGFDQQRGRSIMARHTSFKVFMVCNIVALFLSLGIVIFLVSIIPFRRKSLMKLLVVTHKVMWVSVSFMAAAYIAAMWTIVPQGKSMAWTLVIVVAVGGGCTMAIFVGLGVLLTKHWIRKWEWRRSKRKNDSPTSSISRVEELQTMKRGIGDSTSNSDVDSSDQGGYHLY</sequence>
<evidence type="ECO:0000313" key="11">
    <source>
        <dbReference type="EMBL" id="KAJ8751153.1"/>
    </source>
</evidence>
<proteinExistence type="predicted"/>
<dbReference type="GO" id="GO:0005886">
    <property type="term" value="C:plasma membrane"/>
    <property type="evidence" value="ECO:0007669"/>
    <property type="project" value="TreeGrafter"/>
</dbReference>
<dbReference type="PROSITE" id="PS50297">
    <property type="entry name" value="ANK_REP_REGION"/>
    <property type="match status" value="3"/>
</dbReference>
<keyword evidence="4 9" id="KW-1133">Transmembrane helix</keyword>
<protein>
    <recommendedName>
        <fullName evidence="10">PGG domain-containing protein</fullName>
    </recommendedName>
</protein>
<feature type="domain" description="PGG" evidence="10">
    <location>
        <begin position="394"/>
        <end position="500"/>
    </location>
</feature>
<evidence type="ECO:0000256" key="6">
    <source>
        <dbReference type="ARBA" id="ARBA00023136"/>
    </source>
</evidence>
<dbReference type="Pfam" id="PF12796">
    <property type="entry name" value="Ank_2"/>
    <property type="match status" value="3"/>
</dbReference>
<evidence type="ECO:0000256" key="7">
    <source>
        <dbReference type="PROSITE-ProRule" id="PRU00023"/>
    </source>
</evidence>
<feature type="compositionally biased region" description="Low complexity" evidence="8">
    <location>
        <begin position="573"/>
        <end position="584"/>
    </location>
</feature>
<dbReference type="Gene3D" id="1.25.40.20">
    <property type="entry name" value="Ankyrin repeat-containing domain"/>
    <property type="match status" value="1"/>
</dbReference>
<dbReference type="InterPro" id="IPR002110">
    <property type="entry name" value="Ankyrin_rpt"/>
</dbReference>
<feature type="transmembrane region" description="Helical" evidence="9">
    <location>
        <begin position="482"/>
        <end position="502"/>
    </location>
</feature>
<feature type="region of interest" description="Disordered" evidence="8">
    <location>
        <begin position="353"/>
        <end position="395"/>
    </location>
</feature>
<feature type="repeat" description="ANK" evidence="7">
    <location>
        <begin position="204"/>
        <end position="226"/>
    </location>
</feature>
<feature type="transmembrane region" description="Helical" evidence="9">
    <location>
        <begin position="402"/>
        <end position="420"/>
    </location>
</feature>
<evidence type="ECO:0000256" key="2">
    <source>
        <dbReference type="ARBA" id="ARBA00022692"/>
    </source>
</evidence>